<dbReference type="Pfam" id="PF00443">
    <property type="entry name" value="UCH"/>
    <property type="match status" value="1"/>
</dbReference>
<reference evidence="13 14" key="1">
    <citation type="journal article" date="2018" name="New Phytol.">
        <title>Comparative genomics and transcriptomics depict ericoid mycorrhizal fungi as versatile saprotrophs and plant mutualists.</title>
        <authorList>
            <person name="Martino E."/>
            <person name="Morin E."/>
            <person name="Grelet G.A."/>
            <person name="Kuo A."/>
            <person name="Kohler A."/>
            <person name="Daghino S."/>
            <person name="Barry K.W."/>
            <person name="Cichocki N."/>
            <person name="Clum A."/>
            <person name="Dockter R.B."/>
            <person name="Hainaut M."/>
            <person name="Kuo R.C."/>
            <person name="LaButti K."/>
            <person name="Lindahl B.D."/>
            <person name="Lindquist E.A."/>
            <person name="Lipzen A."/>
            <person name="Khouja H.R."/>
            <person name="Magnuson J."/>
            <person name="Murat C."/>
            <person name="Ohm R.A."/>
            <person name="Singer S.W."/>
            <person name="Spatafora J.W."/>
            <person name="Wang M."/>
            <person name="Veneault-Fourrey C."/>
            <person name="Henrissat B."/>
            <person name="Grigoriev I.V."/>
            <person name="Martin F.M."/>
            <person name="Perotto S."/>
        </authorList>
    </citation>
    <scope>NUCLEOTIDE SEQUENCE [LARGE SCALE GENOMIC DNA]</scope>
    <source>
        <strain evidence="13 14">ATCC 22711</strain>
    </source>
</reference>
<comment type="catalytic activity">
    <reaction evidence="1">
        <text>Thiol-dependent hydrolysis of ester, thioester, amide, peptide and isopeptide bonds formed by the C-terminal Gly of ubiquitin (a 76-residue protein attached to proteins as an intracellular targeting signal).</text>
        <dbReference type="EC" id="3.4.19.12"/>
    </reaction>
</comment>
<dbReference type="OrthoDB" id="289038at2759"/>
<dbReference type="GO" id="GO:0005634">
    <property type="term" value="C:nucleus"/>
    <property type="evidence" value="ECO:0007669"/>
    <property type="project" value="UniProtKB-SubCell"/>
</dbReference>
<organism evidence="13 14">
    <name type="scientific">Amorphotheca resinae ATCC 22711</name>
    <dbReference type="NCBI Taxonomy" id="857342"/>
    <lineage>
        <taxon>Eukaryota</taxon>
        <taxon>Fungi</taxon>
        <taxon>Dikarya</taxon>
        <taxon>Ascomycota</taxon>
        <taxon>Pezizomycotina</taxon>
        <taxon>Leotiomycetes</taxon>
        <taxon>Helotiales</taxon>
        <taxon>Amorphothecaceae</taxon>
        <taxon>Amorphotheca</taxon>
    </lineage>
</organism>
<dbReference type="GO" id="GO:0004175">
    <property type="term" value="F:endopeptidase activity"/>
    <property type="evidence" value="ECO:0007669"/>
    <property type="project" value="UniProtKB-ARBA"/>
</dbReference>
<dbReference type="Proteomes" id="UP000241818">
    <property type="component" value="Unassembled WGS sequence"/>
</dbReference>
<accession>A0A2T3B8U2</accession>
<sequence length="1176" mass="136594">MLVDPDEYVTEQTENEKDDVAIINPDTLDSDIEMPDKPRADDYEAMKEIVLPPLAEQPPIIDETVHTWHIENWRSLPRREHGPIFESGGFPWRVLMFPTGNNVDHVSFYLEHGYPDGKPPDDFVCCVQFGLVLWNANDPTLYAHHTAHHRFTKDEGDWGFTRFVELRRLWSIPWEDSRRPLVENEEARMTAYVRVVKDETGVLWHNFHNYDSKKETGYVGLKNQGATCYLNSLIQSLYFTNAFRKAVYSIPTEDEETLTNSAYTLQRLFYQLQTSNNAVGTNELTKSFGWETRHIFEQQDVQELSRKLMERMEEKMKGTDAENVLPELFSGKVRTYISCINVDYESRRVEDFWDIQLNVIGNKDIIESFKDYIQVETMDGENQYFAGDEFKLQDAKKGVIFESFPDVLNLQLKRFQYDVERDAMMKINDRYEFPETFDASPYLSEEADKSEPYIYQLHSVLVHSGDLNAGHYYAFIKPSKDGWFYKYDDDKVTKATMREVLEDNYGGEYLPPNGHVPALQKGTPLMRQNSAYMLVYIRQSRLDKVLCPVTKEDTPPHLQKRLEEEAAEREARRKEREESHLYLNVRVITDDTFRAYTGTDLTNWDSKYEVDPSAARSYRLLRKTTIQELIEKVAQDTNSDPKRMRIWCMVNRQNKTVRPDIPVMELQMTIEEAYQKLAGTKSPDLRVWAELIEDVNFEGDPNSPTHTYLPNGVIAKTDLIVLFLKWFDVEKQMLTGAGHVYISREKKVEDLVPVILRKMHWSEKTPSGERLQLRLFEEIKPSMIEPMKAKQTLKTAELQDGDIVCFQRGSEGRGSEPRSTEADRESISHLMHHQLTLTDADDRSISSKISHSQLDRIEDARVFYDFLLHRRVVKFYPHPRTATPEQESFTLALSSKHTYDQFATKVGEKLNIDPTHLRFWTVNVTTGNPKATVKRGQSQNLQNILNPPYSTFSNNNQRADSLYFEVLDISLSELDTKKVMKVVWLSEGITKEEMLEVLVPKNGNVDDLVAAIIKKAQVDDETKAGPIRVYEVHNNKIHKELPREHHVLSISDYNQLVAERIPEDDLEVDPSMFIQAFQFHNEPNKTHGIPFKFRMIDGERFSDTKKRLEKRTGIKGKNFEKIKFAVVKRSTYTKPTYLTDDDELWNIATQDDDSLGLDHVDRTRVVRNGAGDLFLK</sequence>
<dbReference type="FunFam" id="2.60.210.10:FF:000011">
    <property type="entry name" value="Ubiquitin carboxyl-terminal hydrolase 7"/>
    <property type="match status" value="1"/>
</dbReference>
<name>A0A2T3B8U2_AMORE</name>
<evidence type="ECO:0000256" key="5">
    <source>
        <dbReference type="ARBA" id="ARBA00022670"/>
    </source>
</evidence>
<evidence type="ECO:0000256" key="1">
    <source>
        <dbReference type="ARBA" id="ARBA00000707"/>
    </source>
</evidence>
<dbReference type="STRING" id="857342.A0A2T3B8U2"/>
<dbReference type="InParanoid" id="A0A2T3B8U2"/>
<keyword evidence="9" id="KW-0539">Nucleus</keyword>
<dbReference type="InterPro" id="IPR002083">
    <property type="entry name" value="MATH/TRAF_dom"/>
</dbReference>
<dbReference type="InterPro" id="IPR001394">
    <property type="entry name" value="Peptidase_C19_UCH"/>
</dbReference>
<dbReference type="EC" id="3.4.19.12" evidence="4"/>
<dbReference type="PANTHER" id="PTHR24006:SF644">
    <property type="entry name" value="UBIQUITIN CARBOXYL-TERMINAL HYDROLASE 7"/>
    <property type="match status" value="1"/>
</dbReference>
<dbReference type="RefSeq" id="XP_024723352.1">
    <property type="nucleotide sequence ID" value="XM_024868023.1"/>
</dbReference>
<dbReference type="SMART" id="SM00061">
    <property type="entry name" value="MATH"/>
    <property type="match status" value="1"/>
</dbReference>
<dbReference type="InterPro" id="IPR024729">
    <property type="entry name" value="USP7_ICP0-binding_dom"/>
</dbReference>
<dbReference type="FunCoup" id="A0A2T3B8U2">
    <property type="interactions" value="1376"/>
</dbReference>
<keyword evidence="5" id="KW-0645">Protease</keyword>
<dbReference type="FunFam" id="3.90.70.10:FF:000005">
    <property type="entry name" value="Ubiquitin carboxyl-terminal hydrolase 7"/>
    <property type="match status" value="1"/>
</dbReference>
<dbReference type="Pfam" id="PF22486">
    <property type="entry name" value="MATH_2"/>
    <property type="match status" value="1"/>
</dbReference>
<protein>
    <recommendedName>
        <fullName evidence="4">ubiquitinyl hydrolase 1</fullName>
        <ecNumber evidence="4">3.4.19.12</ecNumber>
    </recommendedName>
</protein>
<dbReference type="Gene3D" id="3.10.20.90">
    <property type="entry name" value="Phosphatidylinositol 3-kinase Catalytic Subunit, Chain A, domain 1"/>
    <property type="match status" value="2"/>
</dbReference>
<dbReference type="GO" id="GO:0005829">
    <property type="term" value="C:cytosol"/>
    <property type="evidence" value="ECO:0007669"/>
    <property type="project" value="TreeGrafter"/>
</dbReference>
<evidence type="ECO:0000256" key="7">
    <source>
        <dbReference type="ARBA" id="ARBA00022801"/>
    </source>
</evidence>
<evidence type="ECO:0000256" key="8">
    <source>
        <dbReference type="ARBA" id="ARBA00022807"/>
    </source>
</evidence>
<dbReference type="Gene3D" id="3.90.70.10">
    <property type="entry name" value="Cysteine proteinases"/>
    <property type="match status" value="1"/>
</dbReference>
<dbReference type="EMBL" id="KZ679008">
    <property type="protein sequence ID" value="PSS23306.1"/>
    <property type="molecule type" value="Genomic_DNA"/>
</dbReference>
<comment type="similarity">
    <text evidence="3">Belongs to the peptidase C19 family.</text>
</comment>
<evidence type="ECO:0000256" key="4">
    <source>
        <dbReference type="ARBA" id="ARBA00012759"/>
    </source>
</evidence>
<dbReference type="InterPro" id="IPR029346">
    <property type="entry name" value="USP_C"/>
</dbReference>
<dbReference type="SUPFAM" id="SSF49599">
    <property type="entry name" value="TRAF domain-like"/>
    <property type="match status" value="1"/>
</dbReference>
<dbReference type="GO" id="GO:0006508">
    <property type="term" value="P:proteolysis"/>
    <property type="evidence" value="ECO:0007669"/>
    <property type="project" value="UniProtKB-KW"/>
</dbReference>
<evidence type="ECO:0000256" key="10">
    <source>
        <dbReference type="SAM" id="MobiDB-lite"/>
    </source>
</evidence>
<dbReference type="InterPro" id="IPR018200">
    <property type="entry name" value="USP_CS"/>
</dbReference>
<dbReference type="GO" id="GO:0016579">
    <property type="term" value="P:protein deubiquitination"/>
    <property type="evidence" value="ECO:0007669"/>
    <property type="project" value="InterPro"/>
</dbReference>
<dbReference type="Pfam" id="PF14533">
    <property type="entry name" value="USP7_C2"/>
    <property type="match status" value="1"/>
</dbReference>
<dbReference type="PANTHER" id="PTHR24006">
    <property type="entry name" value="UBIQUITIN CARBOXYL-TERMINAL HYDROLASE"/>
    <property type="match status" value="1"/>
</dbReference>
<evidence type="ECO:0000313" key="14">
    <source>
        <dbReference type="Proteomes" id="UP000241818"/>
    </source>
</evidence>
<dbReference type="PROSITE" id="PS50235">
    <property type="entry name" value="USP_3"/>
    <property type="match status" value="1"/>
</dbReference>
<keyword evidence="6" id="KW-0833">Ubl conjugation pathway</keyword>
<dbReference type="InterPro" id="IPR008974">
    <property type="entry name" value="TRAF-like"/>
</dbReference>
<dbReference type="AlphaFoldDB" id="A0A2T3B8U2"/>
<feature type="domain" description="MATH" evidence="11">
    <location>
        <begin position="63"/>
        <end position="193"/>
    </location>
</feature>
<dbReference type="PROSITE" id="PS00973">
    <property type="entry name" value="USP_2"/>
    <property type="match status" value="1"/>
</dbReference>
<keyword evidence="14" id="KW-1185">Reference proteome</keyword>
<evidence type="ECO:0000256" key="9">
    <source>
        <dbReference type="ARBA" id="ARBA00023242"/>
    </source>
</evidence>
<dbReference type="GO" id="GO:0140492">
    <property type="term" value="F:metal-dependent deubiquitinase activity"/>
    <property type="evidence" value="ECO:0007669"/>
    <property type="project" value="UniProtKB-ARBA"/>
</dbReference>
<evidence type="ECO:0000256" key="3">
    <source>
        <dbReference type="ARBA" id="ARBA00009085"/>
    </source>
</evidence>
<evidence type="ECO:0000313" key="13">
    <source>
        <dbReference type="EMBL" id="PSS23306.1"/>
    </source>
</evidence>
<dbReference type="CDD" id="cd02659">
    <property type="entry name" value="peptidase_C19C"/>
    <property type="match status" value="1"/>
</dbReference>
<evidence type="ECO:0000256" key="2">
    <source>
        <dbReference type="ARBA" id="ARBA00004123"/>
    </source>
</evidence>
<dbReference type="SUPFAM" id="SSF54001">
    <property type="entry name" value="Cysteine proteinases"/>
    <property type="match status" value="1"/>
</dbReference>
<dbReference type="GeneID" id="36576104"/>
<evidence type="ECO:0000259" key="12">
    <source>
        <dbReference type="PROSITE" id="PS50235"/>
    </source>
</evidence>
<proteinExistence type="inferred from homology"/>
<dbReference type="PROSITE" id="PS00972">
    <property type="entry name" value="USP_1"/>
    <property type="match status" value="1"/>
</dbReference>
<feature type="region of interest" description="Disordered" evidence="10">
    <location>
        <begin position="553"/>
        <end position="573"/>
    </location>
</feature>
<keyword evidence="7" id="KW-0378">Hydrolase</keyword>
<dbReference type="GO" id="GO:0004843">
    <property type="term" value="F:cysteine-type deubiquitinase activity"/>
    <property type="evidence" value="ECO:0007669"/>
    <property type="project" value="UniProtKB-EC"/>
</dbReference>
<evidence type="ECO:0000256" key="6">
    <source>
        <dbReference type="ARBA" id="ARBA00022786"/>
    </source>
</evidence>
<gene>
    <name evidence="13" type="ORF">M430DRAFT_48887</name>
</gene>
<dbReference type="PROSITE" id="PS50144">
    <property type="entry name" value="MATH"/>
    <property type="match status" value="1"/>
</dbReference>
<dbReference type="InterPro" id="IPR028889">
    <property type="entry name" value="USP"/>
</dbReference>
<dbReference type="InterPro" id="IPR050164">
    <property type="entry name" value="Peptidase_C19"/>
</dbReference>
<feature type="domain" description="USP" evidence="12">
    <location>
        <begin position="219"/>
        <end position="539"/>
    </location>
</feature>
<dbReference type="Pfam" id="PF12436">
    <property type="entry name" value="USP7_ICP0_bdg"/>
    <property type="match status" value="1"/>
</dbReference>
<dbReference type="Gene3D" id="2.60.210.10">
    <property type="entry name" value="Apoptosis, Tumor Necrosis Factor Receptor Associated Protein 2, Chain A"/>
    <property type="match status" value="1"/>
</dbReference>
<evidence type="ECO:0000259" key="11">
    <source>
        <dbReference type="PROSITE" id="PS50144"/>
    </source>
</evidence>
<dbReference type="InterPro" id="IPR038765">
    <property type="entry name" value="Papain-like_cys_pep_sf"/>
</dbReference>
<dbReference type="GO" id="GO:0031647">
    <property type="term" value="P:regulation of protein stability"/>
    <property type="evidence" value="ECO:0007669"/>
    <property type="project" value="TreeGrafter"/>
</dbReference>
<comment type="subcellular location">
    <subcellularLocation>
        <location evidence="2">Nucleus</location>
    </subcellularLocation>
</comment>
<keyword evidence="8" id="KW-0788">Thiol protease</keyword>